<name>A0A7D5USQ7_9HYPO</name>
<dbReference type="RefSeq" id="XP_065986071.1">
    <property type="nucleotide sequence ID" value="XM_066129747.1"/>
</dbReference>
<proteinExistence type="predicted"/>
<dbReference type="Proteomes" id="UP000510686">
    <property type="component" value="Chromosome 1"/>
</dbReference>
<accession>A0A7D5USQ7</accession>
<dbReference type="EMBL" id="CP058932">
    <property type="protein sequence ID" value="QLI65994.1"/>
    <property type="molecule type" value="Genomic_DNA"/>
</dbReference>
<feature type="compositionally biased region" description="Basic and acidic residues" evidence="1">
    <location>
        <begin position="28"/>
        <end position="46"/>
    </location>
</feature>
<gene>
    <name evidence="2" type="ORF">G6M90_00g013570</name>
</gene>
<dbReference type="KEGG" id="mbrn:90967456"/>
<sequence>MTIIPRRELVTVDAEIHSPDKVAAVAAHEAKDRGEGNSYLESDKTK</sequence>
<protein>
    <submittedName>
        <fullName evidence="2">Uncharacterized protein</fullName>
    </submittedName>
</protein>
<keyword evidence="3" id="KW-1185">Reference proteome</keyword>
<dbReference type="GeneID" id="90967456"/>
<reference evidence="2 3" key="1">
    <citation type="submission" date="2020-07" db="EMBL/GenBank/DDBJ databases">
        <title>Telomere length de novo assembly of all 7 chromosomes of the fungus, Metarhizium brunneum, using a novel assembly pipeline.</title>
        <authorList>
            <person name="Saud z."/>
            <person name="Kortsinoglou A."/>
            <person name="Kouvelis V.N."/>
            <person name="Butt T.M."/>
        </authorList>
    </citation>
    <scope>NUCLEOTIDE SEQUENCE [LARGE SCALE GENOMIC DNA]</scope>
    <source>
        <strain evidence="2 3">4556</strain>
    </source>
</reference>
<evidence type="ECO:0000313" key="2">
    <source>
        <dbReference type="EMBL" id="QLI65994.1"/>
    </source>
</evidence>
<dbReference type="AlphaFoldDB" id="A0A7D5USQ7"/>
<evidence type="ECO:0000256" key="1">
    <source>
        <dbReference type="SAM" id="MobiDB-lite"/>
    </source>
</evidence>
<evidence type="ECO:0000313" key="3">
    <source>
        <dbReference type="Proteomes" id="UP000510686"/>
    </source>
</evidence>
<organism evidence="2 3">
    <name type="scientific">Metarhizium brunneum</name>
    <dbReference type="NCBI Taxonomy" id="500148"/>
    <lineage>
        <taxon>Eukaryota</taxon>
        <taxon>Fungi</taxon>
        <taxon>Dikarya</taxon>
        <taxon>Ascomycota</taxon>
        <taxon>Pezizomycotina</taxon>
        <taxon>Sordariomycetes</taxon>
        <taxon>Hypocreomycetidae</taxon>
        <taxon>Hypocreales</taxon>
        <taxon>Clavicipitaceae</taxon>
        <taxon>Metarhizium</taxon>
    </lineage>
</organism>
<feature type="region of interest" description="Disordered" evidence="1">
    <location>
        <begin position="26"/>
        <end position="46"/>
    </location>
</feature>